<proteinExistence type="predicted"/>
<protein>
    <recommendedName>
        <fullName evidence="3">Translesion DNA synthesis-associated protein ImuA</fullName>
    </recommendedName>
</protein>
<evidence type="ECO:0000313" key="1">
    <source>
        <dbReference type="EMBL" id="AJZ56901.1"/>
    </source>
</evidence>
<dbReference type="EMBL" id="CP010025">
    <property type="protein sequence ID" value="AJZ56901.1"/>
    <property type="molecule type" value="Genomic_DNA"/>
</dbReference>
<dbReference type="PIRSF" id="PIRSF037290">
    <property type="entry name" value="UCP037290"/>
    <property type="match status" value="1"/>
</dbReference>
<name>A0AAU8T9G1_9BURK</name>
<dbReference type="InterPro" id="IPR047610">
    <property type="entry name" value="ImuA_translesion"/>
</dbReference>
<gene>
    <name evidence="1" type="ORF">OI25_7253</name>
</gene>
<dbReference type="SUPFAM" id="SSF52540">
    <property type="entry name" value="P-loop containing nucleoside triphosphate hydrolases"/>
    <property type="match status" value="1"/>
</dbReference>
<dbReference type="Gene3D" id="3.40.50.300">
    <property type="entry name" value="P-loop containing nucleotide triphosphate hydrolases"/>
    <property type="match status" value="1"/>
</dbReference>
<dbReference type="Proteomes" id="UP000032614">
    <property type="component" value="Chromosome 3"/>
</dbReference>
<dbReference type="InterPro" id="IPR027417">
    <property type="entry name" value="P-loop_NTPase"/>
</dbReference>
<dbReference type="NCBIfam" id="NF033429">
    <property type="entry name" value="ImuA_translesion"/>
    <property type="match status" value="1"/>
</dbReference>
<dbReference type="KEGG" id="bfn:OI25_7253"/>
<accession>A0AAU8T9G1</accession>
<evidence type="ECO:0008006" key="3">
    <source>
        <dbReference type="Google" id="ProtNLM"/>
    </source>
</evidence>
<dbReference type="AlphaFoldDB" id="A0AAU8T9G1"/>
<evidence type="ECO:0000313" key="2">
    <source>
        <dbReference type="Proteomes" id="UP000032614"/>
    </source>
</evidence>
<organism evidence="1 2">
    <name type="scientific">Paraburkholderia fungorum</name>
    <dbReference type="NCBI Taxonomy" id="134537"/>
    <lineage>
        <taxon>Bacteria</taxon>
        <taxon>Pseudomonadati</taxon>
        <taxon>Pseudomonadota</taxon>
        <taxon>Betaproteobacteria</taxon>
        <taxon>Burkholderiales</taxon>
        <taxon>Burkholderiaceae</taxon>
        <taxon>Paraburkholderia</taxon>
    </lineage>
</organism>
<sequence length="245" mass="26780">MPIQCFQGWAMSAVLLPEAIHQDLWRGNQLARARSRVVECGDTGLARELPGGGWPRGALTDLLVQQTGCGELRLLRPALAQLASKPVVMLQPPHNLQPTAFAWWGLDPANLMTVKAPRTADALWAAEQILRAGTCGALLFWQNHVRPESLRRLHLAAQASESLFFMLRPLATTRDASPAPLRIAIRAATDGVDIQFLKRRGPARDEPLFVALTPSPILNVKRNAIVDRRPSAVVVPRSVPAEVVA</sequence>
<dbReference type="InterPro" id="IPR017166">
    <property type="entry name" value="UCP037290"/>
</dbReference>
<reference evidence="1 2" key="1">
    <citation type="journal article" date="2015" name="Genome Announc.">
        <title>Complete genome sequences for 59 burkholderia isolates, both pathogenic and near neighbor.</title>
        <authorList>
            <person name="Johnson S.L."/>
            <person name="Bishop-Lilly K.A."/>
            <person name="Ladner J.T."/>
            <person name="Daligault H.E."/>
            <person name="Davenport K.W."/>
            <person name="Jaissle J."/>
            <person name="Frey K.G."/>
            <person name="Koroleva G.I."/>
            <person name="Bruce D.C."/>
            <person name="Coyne S.R."/>
            <person name="Broomall S.M."/>
            <person name="Li P.E."/>
            <person name="Teshima H."/>
            <person name="Gibbons H.S."/>
            <person name="Palacios G.F."/>
            <person name="Rosenzweig C.N."/>
            <person name="Redden C.L."/>
            <person name="Xu Y."/>
            <person name="Minogue T.D."/>
            <person name="Chain P.S."/>
        </authorList>
    </citation>
    <scope>NUCLEOTIDE SEQUENCE [LARGE SCALE GENOMIC DNA]</scope>
    <source>
        <strain evidence="1 2">ATCC BAA-463</strain>
    </source>
</reference>